<accession>A0A1I8IGX6</accession>
<evidence type="ECO:0000313" key="1">
    <source>
        <dbReference type="Proteomes" id="UP000095280"/>
    </source>
</evidence>
<dbReference type="Proteomes" id="UP000095280">
    <property type="component" value="Unplaced"/>
</dbReference>
<dbReference type="PANTHER" id="PTHR15191:SF3">
    <property type="entry name" value="PITUITARY TUMOR-TRANSFORMING GENE PROTEIN-BINDING FACTOR"/>
    <property type="match status" value="1"/>
</dbReference>
<dbReference type="WBParaSite" id="maker-uti_cns_0012436-snap-gene-0.2-mRNA-1">
    <property type="protein sequence ID" value="maker-uti_cns_0012436-snap-gene-0.2-mRNA-1"/>
    <property type="gene ID" value="maker-uti_cns_0012436-snap-gene-0.2"/>
</dbReference>
<dbReference type="OrthoDB" id="5829916at2759"/>
<dbReference type="GO" id="GO:0005737">
    <property type="term" value="C:cytoplasm"/>
    <property type="evidence" value="ECO:0007669"/>
    <property type="project" value="TreeGrafter"/>
</dbReference>
<organism evidence="1 2">
    <name type="scientific">Macrostomum lignano</name>
    <dbReference type="NCBI Taxonomy" id="282301"/>
    <lineage>
        <taxon>Eukaryota</taxon>
        <taxon>Metazoa</taxon>
        <taxon>Spiralia</taxon>
        <taxon>Lophotrochozoa</taxon>
        <taxon>Platyhelminthes</taxon>
        <taxon>Rhabditophora</taxon>
        <taxon>Macrostomorpha</taxon>
        <taxon>Macrostomida</taxon>
        <taxon>Macrostomidae</taxon>
        <taxon>Macrostomum</taxon>
    </lineage>
</organism>
<evidence type="ECO:0000313" key="2">
    <source>
        <dbReference type="WBParaSite" id="maker-uti_cns_0012436-snap-gene-0.2-mRNA-1"/>
    </source>
</evidence>
<keyword evidence="1" id="KW-1185">Reference proteome</keyword>
<dbReference type="GO" id="GO:0006606">
    <property type="term" value="P:protein import into nucleus"/>
    <property type="evidence" value="ECO:0007669"/>
    <property type="project" value="TreeGrafter"/>
</dbReference>
<dbReference type="PANTHER" id="PTHR15191">
    <property type="entry name" value="PROTEIN CBG20567"/>
    <property type="match status" value="1"/>
</dbReference>
<dbReference type="AlphaFoldDB" id="A0A1I8IGX6"/>
<dbReference type="InterPro" id="IPR052304">
    <property type="entry name" value="PTTG1IP"/>
</dbReference>
<protein>
    <submittedName>
        <fullName evidence="2">Pituitary tumor-transforming gene protein-binding factor</fullName>
    </submittedName>
</protein>
<dbReference type="GO" id="GO:0005634">
    <property type="term" value="C:nucleus"/>
    <property type="evidence" value="ECO:0007669"/>
    <property type="project" value="TreeGrafter"/>
</dbReference>
<sequence length="179" mass="20222">MFRNCFLKGLIVLLCTLAVAYGQNSSECHTLSGTAKNENCNNCIRNTACMYCFTDHKCKPYPVGHLIPGPSDCPLADARWGTCFVNFLALIICMSILAFVILVIIPCCIYCCCCRKKSGPSRRALAESAKYEQERTEREARHAERRNDREKKYDEIRAKYGLATHGSRPESGYREFDNA</sequence>
<name>A0A1I8IGX6_9PLAT</name>
<reference evidence="2" key="1">
    <citation type="submission" date="2016-11" db="UniProtKB">
        <authorList>
            <consortium name="WormBaseParasite"/>
        </authorList>
    </citation>
    <scope>IDENTIFICATION</scope>
</reference>
<proteinExistence type="predicted"/>